<evidence type="ECO:0000256" key="1">
    <source>
        <dbReference type="SAM" id="MobiDB-lite"/>
    </source>
</evidence>
<evidence type="ECO:0000313" key="2">
    <source>
        <dbReference type="EMBL" id="ACR36214.1"/>
    </source>
</evidence>
<feature type="compositionally biased region" description="Low complexity" evidence="1">
    <location>
        <begin position="18"/>
        <end position="30"/>
    </location>
</feature>
<name>C4J4W4_MAIZE</name>
<feature type="region of interest" description="Disordered" evidence="1">
    <location>
        <begin position="1"/>
        <end position="61"/>
    </location>
</feature>
<organism evidence="2">
    <name type="scientific">Zea mays</name>
    <name type="common">Maize</name>
    <dbReference type="NCBI Taxonomy" id="4577"/>
    <lineage>
        <taxon>Eukaryota</taxon>
        <taxon>Viridiplantae</taxon>
        <taxon>Streptophyta</taxon>
        <taxon>Embryophyta</taxon>
        <taxon>Tracheophyta</taxon>
        <taxon>Spermatophyta</taxon>
        <taxon>Magnoliopsida</taxon>
        <taxon>Liliopsida</taxon>
        <taxon>Poales</taxon>
        <taxon>Poaceae</taxon>
        <taxon>PACMAD clade</taxon>
        <taxon>Panicoideae</taxon>
        <taxon>Andropogonodae</taxon>
        <taxon>Andropogoneae</taxon>
        <taxon>Tripsacinae</taxon>
        <taxon>Zea</taxon>
    </lineage>
</organism>
<sequence>MLSQTMPSTGSFCAMLGSPRRSPSSSPSSSCGDETRMSQAMSSSAVSSRARVRGSPDTGLSVKKRRRREWLWKQRAAMPAALWSARSVSAMTRAAGRSYSSTRAACRRSSASFMARDRSSVQSALRHCHPACCATWSASWMGLASIAFDPSPILVARGCRRILGGERAGSGITTTN</sequence>
<reference evidence="2" key="1">
    <citation type="journal article" date="2009" name="PLoS Genet.">
        <title>Sequencing, mapping, and analysis of 27,455 maize full-length cDNAs.</title>
        <authorList>
            <person name="Soderlund C."/>
            <person name="Descour A."/>
            <person name="Kudrna D."/>
            <person name="Bomhoff M."/>
            <person name="Boyd L."/>
            <person name="Currie J."/>
            <person name="Angelova A."/>
            <person name="Collura K."/>
            <person name="Wissotski M."/>
            <person name="Ashley E."/>
            <person name="Morrow D."/>
            <person name="Fernandes J."/>
            <person name="Walbot V."/>
            <person name="Yu Y."/>
        </authorList>
    </citation>
    <scope>NUCLEOTIDE SEQUENCE</scope>
    <source>
        <strain evidence="2">B73</strain>
    </source>
</reference>
<accession>C4J4W4</accession>
<dbReference type="EMBL" id="BT085861">
    <property type="protein sequence ID" value="ACR36214.1"/>
    <property type="molecule type" value="mRNA"/>
</dbReference>
<feature type="compositionally biased region" description="Polar residues" evidence="1">
    <location>
        <begin position="1"/>
        <end position="11"/>
    </location>
</feature>
<protein>
    <submittedName>
        <fullName evidence="2">Uncharacterized protein</fullName>
    </submittedName>
</protein>
<reference evidence="2" key="2">
    <citation type="submission" date="2012-06" db="EMBL/GenBank/DDBJ databases">
        <authorList>
            <person name="Yu Y."/>
            <person name="Currie J."/>
            <person name="Lomeli R."/>
            <person name="Angelova A."/>
            <person name="Collura K."/>
            <person name="Wissotski M."/>
            <person name="Campos D."/>
            <person name="Kudrna D."/>
            <person name="Golser W."/>
            <person name="Ashely E."/>
            <person name="Descour A."/>
            <person name="Fernandes J."/>
            <person name="Soderlund C."/>
            <person name="Walbot V."/>
        </authorList>
    </citation>
    <scope>NUCLEOTIDE SEQUENCE</scope>
    <source>
        <strain evidence="2">B73</strain>
    </source>
</reference>
<feature type="compositionally biased region" description="Low complexity" evidence="1">
    <location>
        <begin position="37"/>
        <end position="55"/>
    </location>
</feature>
<dbReference type="AlphaFoldDB" id="C4J4W4"/>
<proteinExistence type="evidence at transcript level"/>